<reference evidence="4" key="1">
    <citation type="journal article" date="2021" name="PeerJ">
        <title>Extensive microbial diversity within the chicken gut microbiome revealed by metagenomics and culture.</title>
        <authorList>
            <person name="Gilroy R."/>
            <person name="Ravi A."/>
            <person name="Getino M."/>
            <person name="Pursley I."/>
            <person name="Horton D.L."/>
            <person name="Alikhan N.F."/>
            <person name="Baker D."/>
            <person name="Gharbi K."/>
            <person name="Hall N."/>
            <person name="Watson M."/>
            <person name="Adriaenssens E.M."/>
            <person name="Foster-Nyarko E."/>
            <person name="Jarju S."/>
            <person name="Secka A."/>
            <person name="Antonio M."/>
            <person name="Oren A."/>
            <person name="Chaudhuri R.R."/>
            <person name="La Ragione R."/>
            <person name="Hildebrand F."/>
            <person name="Pallen M.J."/>
        </authorList>
    </citation>
    <scope>NUCLEOTIDE SEQUENCE</scope>
    <source>
        <strain evidence="4">F6-6636</strain>
    </source>
</reference>
<feature type="transmembrane region" description="Helical" evidence="2">
    <location>
        <begin position="111"/>
        <end position="132"/>
    </location>
</feature>
<dbReference type="InterPro" id="IPR010982">
    <property type="entry name" value="Lambda_DNA-bd_dom_sf"/>
</dbReference>
<reference evidence="4" key="2">
    <citation type="submission" date="2021-04" db="EMBL/GenBank/DDBJ databases">
        <authorList>
            <person name="Gilroy R."/>
        </authorList>
    </citation>
    <scope>NUCLEOTIDE SEQUENCE</scope>
    <source>
        <strain evidence="4">F6-6636</strain>
    </source>
</reference>
<keyword evidence="2" id="KW-0472">Membrane</keyword>
<feature type="compositionally biased region" description="Low complexity" evidence="1">
    <location>
        <begin position="145"/>
        <end position="175"/>
    </location>
</feature>
<evidence type="ECO:0000256" key="1">
    <source>
        <dbReference type="SAM" id="MobiDB-lite"/>
    </source>
</evidence>
<dbReference type="EMBL" id="JAHLFS010000006">
    <property type="protein sequence ID" value="MBU3851165.1"/>
    <property type="molecule type" value="Genomic_DNA"/>
</dbReference>
<dbReference type="Pfam" id="PF13464">
    <property type="entry name" value="RodZ_C"/>
    <property type="match status" value="1"/>
</dbReference>
<dbReference type="Proteomes" id="UP000777303">
    <property type="component" value="Unassembled WGS sequence"/>
</dbReference>
<dbReference type="SUPFAM" id="SSF47413">
    <property type="entry name" value="lambda repressor-like DNA-binding domains"/>
    <property type="match status" value="1"/>
</dbReference>
<feature type="domain" description="Cytoskeleton protein RodZ-like C-terminal" evidence="3">
    <location>
        <begin position="211"/>
        <end position="280"/>
    </location>
</feature>
<keyword evidence="2" id="KW-0812">Transmembrane</keyword>
<gene>
    <name evidence="4" type="ORF">H9901_00410</name>
</gene>
<dbReference type="GO" id="GO:0003677">
    <property type="term" value="F:DNA binding"/>
    <property type="evidence" value="ECO:0007669"/>
    <property type="project" value="InterPro"/>
</dbReference>
<protein>
    <submittedName>
        <fullName evidence="4">DUF4115 domain-containing protein</fullName>
    </submittedName>
</protein>
<sequence length="284" mass="31044">MDEVGQKLRAARIAKGYTLDDLQKITKIQKRYLIAIEEGNFDALPGNFYVRAFIKQYADSVGLDGSKLLQQYEDALPSLTPREKVHQENQQPISREQKNTSHSWWVRNRRYMPQIIIIALVVIVIGGIWIIAAKRNHTEQAAIPQTSSVKISSSSASKSTSSVSHSSSSSSSSQSPQLDVKQTSVNGGMQTFTITNAPQNNNQITLSALPNASSWTSVSVGGRVVYQGVITATAPQTINIPNGVKQVIVKSGNAPKTTVKINNKDVNINNGVSTTVRTLTFDYK</sequence>
<keyword evidence="2" id="KW-1133">Transmembrane helix</keyword>
<dbReference type="PANTHER" id="PTHR34475">
    <property type="match status" value="1"/>
</dbReference>
<feature type="region of interest" description="Disordered" evidence="1">
    <location>
        <begin position="142"/>
        <end position="182"/>
    </location>
</feature>
<proteinExistence type="predicted"/>
<name>A0A948TID8_9LACO</name>
<dbReference type="AlphaFoldDB" id="A0A948TID8"/>
<evidence type="ECO:0000259" key="3">
    <source>
        <dbReference type="Pfam" id="PF13464"/>
    </source>
</evidence>
<evidence type="ECO:0000313" key="5">
    <source>
        <dbReference type="Proteomes" id="UP000777303"/>
    </source>
</evidence>
<evidence type="ECO:0000313" key="4">
    <source>
        <dbReference type="EMBL" id="MBU3851165.1"/>
    </source>
</evidence>
<dbReference type="PANTHER" id="PTHR34475:SF1">
    <property type="entry name" value="CYTOSKELETON PROTEIN RODZ"/>
    <property type="match status" value="1"/>
</dbReference>
<comment type="caution">
    <text evidence="4">The sequence shown here is derived from an EMBL/GenBank/DDBJ whole genome shotgun (WGS) entry which is preliminary data.</text>
</comment>
<dbReference type="Gene3D" id="1.10.260.40">
    <property type="entry name" value="lambda repressor-like DNA-binding domains"/>
    <property type="match status" value="1"/>
</dbReference>
<organism evidence="4 5">
    <name type="scientific">Candidatus Paralactobacillus gallistercoris</name>
    <dbReference type="NCBI Taxonomy" id="2838724"/>
    <lineage>
        <taxon>Bacteria</taxon>
        <taxon>Bacillati</taxon>
        <taxon>Bacillota</taxon>
        <taxon>Bacilli</taxon>
        <taxon>Lactobacillales</taxon>
        <taxon>Lactobacillaceae</taxon>
        <taxon>Lactobacillus</taxon>
    </lineage>
</organism>
<dbReference type="InterPro" id="IPR050400">
    <property type="entry name" value="Bact_Cytoskel_RodZ"/>
</dbReference>
<evidence type="ECO:0000256" key="2">
    <source>
        <dbReference type="SAM" id="Phobius"/>
    </source>
</evidence>
<dbReference type="Pfam" id="PF13413">
    <property type="entry name" value="HTH_25"/>
    <property type="match status" value="1"/>
</dbReference>
<accession>A0A948TID8</accession>
<feature type="region of interest" description="Disordered" evidence="1">
    <location>
        <begin position="80"/>
        <end position="100"/>
    </location>
</feature>
<dbReference type="InterPro" id="IPR025194">
    <property type="entry name" value="RodZ-like_C"/>
</dbReference>